<sequence>MVNVIEVFQAWEDGLEAYCECAPGHLQSRQVLFQGVHHIVDLEALLGEETEKNMKLQARMDTLEKDLATLQ</sequence>
<dbReference type="AlphaFoldDB" id="A0AAE0C1H2"/>
<dbReference type="EMBL" id="LGRX02030513">
    <property type="protein sequence ID" value="KAK3245592.1"/>
    <property type="molecule type" value="Genomic_DNA"/>
</dbReference>
<accession>A0AAE0C1H2</accession>
<evidence type="ECO:0000313" key="2">
    <source>
        <dbReference type="EMBL" id="KAK3245592.1"/>
    </source>
</evidence>
<comment type="caution">
    <text evidence="2">The sequence shown here is derived from an EMBL/GenBank/DDBJ whole genome shotgun (WGS) entry which is preliminary data.</text>
</comment>
<feature type="coiled-coil region" evidence="1">
    <location>
        <begin position="39"/>
        <end position="66"/>
    </location>
</feature>
<evidence type="ECO:0000313" key="3">
    <source>
        <dbReference type="Proteomes" id="UP001190700"/>
    </source>
</evidence>
<gene>
    <name evidence="2" type="ORF">CYMTET_44845</name>
</gene>
<evidence type="ECO:0000256" key="1">
    <source>
        <dbReference type="SAM" id="Coils"/>
    </source>
</evidence>
<proteinExistence type="predicted"/>
<keyword evidence="1" id="KW-0175">Coiled coil</keyword>
<protein>
    <submittedName>
        <fullName evidence="2">Uncharacterized protein</fullName>
    </submittedName>
</protein>
<organism evidence="2 3">
    <name type="scientific">Cymbomonas tetramitiformis</name>
    <dbReference type="NCBI Taxonomy" id="36881"/>
    <lineage>
        <taxon>Eukaryota</taxon>
        <taxon>Viridiplantae</taxon>
        <taxon>Chlorophyta</taxon>
        <taxon>Pyramimonadophyceae</taxon>
        <taxon>Pyramimonadales</taxon>
        <taxon>Pyramimonadaceae</taxon>
        <taxon>Cymbomonas</taxon>
    </lineage>
</organism>
<dbReference type="Proteomes" id="UP001190700">
    <property type="component" value="Unassembled WGS sequence"/>
</dbReference>
<keyword evidence="3" id="KW-1185">Reference proteome</keyword>
<name>A0AAE0C1H2_9CHLO</name>
<reference evidence="2 3" key="1">
    <citation type="journal article" date="2015" name="Genome Biol. Evol.">
        <title>Comparative Genomics of a Bacterivorous Green Alga Reveals Evolutionary Causalities and Consequences of Phago-Mixotrophic Mode of Nutrition.</title>
        <authorList>
            <person name="Burns J.A."/>
            <person name="Paasch A."/>
            <person name="Narechania A."/>
            <person name="Kim E."/>
        </authorList>
    </citation>
    <scope>NUCLEOTIDE SEQUENCE [LARGE SCALE GENOMIC DNA]</scope>
    <source>
        <strain evidence="2 3">PLY_AMNH</strain>
    </source>
</reference>
<feature type="non-terminal residue" evidence="2">
    <location>
        <position position="71"/>
    </location>
</feature>